<evidence type="ECO:0000313" key="3">
    <source>
        <dbReference type="Proteomes" id="UP000319663"/>
    </source>
</evidence>
<dbReference type="InterPro" id="IPR029058">
    <property type="entry name" value="AB_hydrolase_fold"/>
</dbReference>
<proteinExistence type="predicted"/>
<dbReference type="EMBL" id="VIFY01000290">
    <property type="protein sequence ID" value="TQB67868.1"/>
    <property type="molecule type" value="Genomic_DNA"/>
</dbReference>
<dbReference type="SUPFAM" id="SSF53474">
    <property type="entry name" value="alpha/beta-Hydrolases"/>
    <property type="match status" value="1"/>
</dbReference>
<evidence type="ECO:0000313" key="2">
    <source>
        <dbReference type="EMBL" id="TQB67868.1"/>
    </source>
</evidence>
<feature type="region of interest" description="Disordered" evidence="1">
    <location>
        <begin position="48"/>
        <end position="73"/>
    </location>
</feature>
<name>A0A507QHC0_MONPU</name>
<dbReference type="Proteomes" id="UP000319663">
    <property type="component" value="Unassembled WGS sequence"/>
</dbReference>
<organism evidence="2 3">
    <name type="scientific">Monascus purpureus</name>
    <name type="common">Red mold</name>
    <name type="synonym">Monascus anka</name>
    <dbReference type="NCBI Taxonomy" id="5098"/>
    <lineage>
        <taxon>Eukaryota</taxon>
        <taxon>Fungi</taxon>
        <taxon>Dikarya</taxon>
        <taxon>Ascomycota</taxon>
        <taxon>Pezizomycotina</taxon>
        <taxon>Eurotiomycetes</taxon>
        <taxon>Eurotiomycetidae</taxon>
        <taxon>Eurotiales</taxon>
        <taxon>Aspergillaceae</taxon>
        <taxon>Monascus</taxon>
    </lineage>
</organism>
<dbReference type="STRING" id="5098.A0A507QHC0"/>
<accession>A0A507QHC0</accession>
<protein>
    <submittedName>
        <fullName evidence="2">Uncharacterized protein</fullName>
    </submittedName>
</protein>
<sequence>MAHGRAQVDLPGGFVVGLRKQDIFHARGIKYAECKRFEPPKLLEKWDSPIDATESAPSDGGRLPPAHDHSAGACSRDEIEAVDNGIFTRRCSLPSRTLTWTGISRFASRGVMFMIVDGGSIR</sequence>
<evidence type="ECO:0000256" key="1">
    <source>
        <dbReference type="SAM" id="MobiDB-lite"/>
    </source>
</evidence>
<reference evidence="2 3" key="1">
    <citation type="submission" date="2019-06" db="EMBL/GenBank/DDBJ databases">
        <title>Wine fermentation using esterase from Monascus purpureus.</title>
        <authorList>
            <person name="Geng C."/>
            <person name="Zhang Y."/>
        </authorList>
    </citation>
    <scope>NUCLEOTIDE SEQUENCE [LARGE SCALE GENOMIC DNA]</scope>
    <source>
        <strain evidence="2">HQ1</strain>
    </source>
</reference>
<keyword evidence="3" id="KW-1185">Reference proteome</keyword>
<gene>
    <name evidence="2" type="ORF">MPDQ_004493</name>
</gene>
<comment type="caution">
    <text evidence="2">The sequence shown here is derived from an EMBL/GenBank/DDBJ whole genome shotgun (WGS) entry which is preliminary data.</text>
</comment>
<dbReference type="Gene3D" id="3.40.50.1820">
    <property type="entry name" value="alpha/beta hydrolase"/>
    <property type="match status" value="1"/>
</dbReference>
<dbReference type="AlphaFoldDB" id="A0A507QHC0"/>